<name>A0AAD8C252_BIOPF</name>
<dbReference type="PANTHER" id="PTHR45713">
    <property type="entry name" value="FTP DOMAIN-CONTAINING PROTEIN"/>
    <property type="match status" value="1"/>
</dbReference>
<protein>
    <submittedName>
        <fullName evidence="1">Cell death abnormality protein 1</fullName>
    </submittedName>
</protein>
<dbReference type="EMBL" id="JASAOG010000015">
    <property type="protein sequence ID" value="KAK0065111.1"/>
    <property type="molecule type" value="Genomic_DNA"/>
</dbReference>
<evidence type="ECO:0000313" key="1">
    <source>
        <dbReference type="EMBL" id="KAK0065111.1"/>
    </source>
</evidence>
<dbReference type="AlphaFoldDB" id="A0AAD8C252"/>
<dbReference type="Gene3D" id="2.60.120.260">
    <property type="entry name" value="Galactose-binding domain-like"/>
    <property type="match status" value="1"/>
</dbReference>
<dbReference type="InterPro" id="IPR008979">
    <property type="entry name" value="Galactose-bd-like_sf"/>
</dbReference>
<proteinExistence type="predicted"/>
<dbReference type="PANTHER" id="PTHR45713:SF8">
    <property type="entry name" value="SI:CH211-215K15.4"/>
    <property type="match status" value="1"/>
</dbReference>
<organism evidence="1 2">
    <name type="scientific">Biomphalaria pfeifferi</name>
    <name type="common">Bloodfluke planorb</name>
    <name type="synonym">Freshwater snail</name>
    <dbReference type="NCBI Taxonomy" id="112525"/>
    <lineage>
        <taxon>Eukaryota</taxon>
        <taxon>Metazoa</taxon>
        <taxon>Spiralia</taxon>
        <taxon>Lophotrochozoa</taxon>
        <taxon>Mollusca</taxon>
        <taxon>Gastropoda</taxon>
        <taxon>Heterobranchia</taxon>
        <taxon>Euthyneura</taxon>
        <taxon>Panpulmonata</taxon>
        <taxon>Hygrophila</taxon>
        <taxon>Lymnaeoidea</taxon>
        <taxon>Planorbidae</taxon>
        <taxon>Biomphalaria</taxon>
    </lineage>
</organism>
<feature type="non-terminal residue" evidence="1">
    <location>
        <position position="143"/>
    </location>
</feature>
<sequence>YITRSKLQFSKTTSITSKIDCLNLKYFLVDNSTLDIQCDLPEAIETVIITGTGQTSLCSLYINGGRNVALKQRARQTSTLSNSTLFDASNGIDGNTNSTVGVGSCTHTEQELKPMWTVTFPLSEITRYVIYNRGDRLTSFLIL</sequence>
<gene>
    <name evidence="1" type="ORF">Bpfe_005669</name>
</gene>
<dbReference type="SUPFAM" id="SSF49785">
    <property type="entry name" value="Galactose-binding domain-like"/>
    <property type="match status" value="1"/>
</dbReference>
<reference evidence="1" key="1">
    <citation type="journal article" date="2023" name="PLoS Negl. Trop. Dis.">
        <title>A genome sequence for Biomphalaria pfeifferi, the major vector snail for the human-infecting parasite Schistosoma mansoni.</title>
        <authorList>
            <person name="Bu L."/>
            <person name="Lu L."/>
            <person name="Laidemitt M.R."/>
            <person name="Zhang S.M."/>
            <person name="Mutuku M."/>
            <person name="Mkoji G."/>
            <person name="Steinauer M."/>
            <person name="Loker E.S."/>
        </authorList>
    </citation>
    <scope>NUCLEOTIDE SEQUENCE</scope>
    <source>
        <strain evidence="1">KasaAsao</strain>
    </source>
</reference>
<comment type="caution">
    <text evidence="1">The sequence shown here is derived from an EMBL/GenBank/DDBJ whole genome shotgun (WGS) entry which is preliminary data.</text>
</comment>
<dbReference type="InterPro" id="IPR051941">
    <property type="entry name" value="BG_Antigen-Binding_Lectin"/>
</dbReference>
<evidence type="ECO:0000313" key="2">
    <source>
        <dbReference type="Proteomes" id="UP001233172"/>
    </source>
</evidence>
<accession>A0AAD8C252</accession>
<feature type="non-terminal residue" evidence="1">
    <location>
        <position position="1"/>
    </location>
</feature>
<dbReference type="Proteomes" id="UP001233172">
    <property type="component" value="Unassembled WGS sequence"/>
</dbReference>
<keyword evidence="2" id="KW-1185">Reference proteome</keyword>
<reference evidence="1" key="2">
    <citation type="submission" date="2023-04" db="EMBL/GenBank/DDBJ databases">
        <authorList>
            <person name="Bu L."/>
            <person name="Lu L."/>
            <person name="Laidemitt M.R."/>
            <person name="Zhang S.M."/>
            <person name="Mutuku M."/>
            <person name="Mkoji G."/>
            <person name="Steinauer M."/>
            <person name="Loker E.S."/>
        </authorList>
    </citation>
    <scope>NUCLEOTIDE SEQUENCE</scope>
    <source>
        <strain evidence="1">KasaAsao</strain>
        <tissue evidence="1">Whole Snail</tissue>
    </source>
</reference>